<feature type="non-terminal residue" evidence="1">
    <location>
        <position position="117"/>
    </location>
</feature>
<gene>
    <name evidence="1" type="ORF">GMARGA_LOCUS28393</name>
</gene>
<sequence>MSINPTDKEQLAEDPADIKKTNIMIPISTLEKTLQIQETSLAIHRPTGVTITKIGHDMETQDNDYEPIQNISEEWYAELTEKIDGLELNELMRDAPTKKATGPLQISNKMLKHLKKK</sequence>
<name>A0ABN7WA82_GIGMA</name>
<proteinExistence type="predicted"/>
<keyword evidence="2" id="KW-1185">Reference proteome</keyword>
<protein>
    <submittedName>
        <fullName evidence="1">10412_t:CDS:1</fullName>
    </submittedName>
</protein>
<evidence type="ECO:0000313" key="1">
    <source>
        <dbReference type="EMBL" id="CAG8823647.1"/>
    </source>
</evidence>
<organism evidence="1 2">
    <name type="scientific">Gigaspora margarita</name>
    <dbReference type="NCBI Taxonomy" id="4874"/>
    <lineage>
        <taxon>Eukaryota</taxon>
        <taxon>Fungi</taxon>
        <taxon>Fungi incertae sedis</taxon>
        <taxon>Mucoromycota</taxon>
        <taxon>Glomeromycotina</taxon>
        <taxon>Glomeromycetes</taxon>
        <taxon>Diversisporales</taxon>
        <taxon>Gigasporaceae</taxon>
        <taxon>Gigaspora</taxon>
    </lineage>
</organism>
<dbReference type="EMBL" id="CAJVQB010036238">
    <property type="protein sequence ID" value="CAG8823647.1"/>
    <property type="molecule type" value="Genomic_DNA"/>
</dbReference>
<reference evidence="1 2" key="1">
    <citation type="submission" date="2021-06" db="EMBL/GenBank/DDBJ databases">
        <authorList>
            <person name="Kallberg Y."/>
            <person name="Tangrot J."/>
            <person name="Rosling A."/>
        </authorList>
    </citation>
    <scope>NUCLEOTIDE SEQUENCE [LARGE SCALE GENOMIC DNA]</scope>
    <source>
        <strain evidence="1 2">120-4 pot B 10/14</strain>
    </source>
</reference>
<accession>A0ABN7WA82</accession>
<evidence type="ECO:0000313" key="2">
    <source>
        <dbReference type="Proteomes" id="UP000789901"/>
    </source>
</evidence>
<dbReference type="Proteomes" id="UP000789901">
    <property type="component" value="Unassembled WGS sequence"/>
</dbReference>
<comment type="caution">
    <text evidence="1">The sequence shown here is derived from an EMBL/GenBank/DDBJ whole genome shotgun (WGS) entry which is preliminary data.</text>
</comment>